<keyword evidence="5" id="KW-1185">Reference proteome</keyword>
<evidence type="ECO:0000313" key="3">
    <source>
        <dbReference type="EMBL" id="SYW84287.1"/>
    </source>
</evidence>
<feature type="region of interest" description="Disordered" evidence="1">
    <location>
        <begin position="839"/>
        <end position="869"/>
    </location>
</feature>
<feature type="region of interest" description="Disordered" evidence="1">
    <location>
        <begin position="491"/>
        <end position="526"/>
    </location>
</feature>
<feature type="compositionally biased region" description="Polar residues" evidence="1">
    <location>
        <begin position="858"/>
        <end position="869"/>
    </location>
</feature>
<reference evidence="3" key="3">
    <citation type="submission" date="2018-08" db="EMBL/GenBank/DDBJ databases">
        <authorList>
            <person name="Guldener U."/>
        </authorList>
    </citation>
    <scope>NUCLEOTIDE SEQUENCE</scope>
    <source>
        <strain evidence="3">UB2</strain>
    </source>
</reference>
<dbReference type="AlphaFoldDB" id="A0A1K0G470"/>
<feature type="region of interest" description="Disordered" evidence="1">
    <location>
        <begin position="174"/>
        <end position="208"/>
    </location>
</feature>
<dbReference type="OrthoDB" id="3336072at2759"/>
<feature type="compositionally biased region" description="Polar residues" evidence="1">
    <location>
        <begin position="137"/>
        <end position="148"/>
    </location>
</feature>
<feature type="region of interest" description="Disordered" evidence="1">
    <location>
        <begin position="602"/>
        <end position="687"/>
    </location>
</feature>
<feature type="region of interest" description="Disordered" evidence="1">
    <location>
        <begin position="118"/>
        <end position="157"/>
    </location>
</feature>
<sequence>MALHQLFTLAFALHLEPLPTLDYATVPYVRDRERSTDSLEEPEELRVGANTKLEPIHSHHLPHSVNTLSFLLDHTRAIDAIEPFSKLIGLLDEADDDPEFRNLREFFDARYAEDGTLVGAEKEPRRRMRSISRAASTKQQGRRSSQATEGRKPSFAASLGGASALKLNWLRRNNNSENQPHEGSDDEDSHSRVSSSGQTANPAPPSAPYIRLSKRALSSSPSSTHSSSSHHRYADHECTTLVTFRVRLDLHTIGLAPPPPKLRIHRQQDTFGTSLHRTGSGRSATSSDWRRRRPRNSSLSSGGAALRPVASPDSMASFGAMSAIANGDPEHPAGPGKLTIDTSAVNGASTYNAVSNSRMTPSGETPSLTASGETHLPSITEGAISIPSQPSSPNSIGGKPSRRPSMMSKLLDFGRKKSFLDRPASEAQDSRSALPGPAHSEVTTPSASTHRASFLSGVRHHLGNGTACNEEALDLDEDDDDGALHARMMQQLQKGGSKHGRRRSSAGSSGKNYASSRSTNHDLRPVQEDGQLDLTMISSRSSVGTTFSEQGIPEGSIRGKVWSAQGASAAASNRRPAAVMDGQDFLTLFRAASGLGLQSIQDSLGSDEKNTTLNGNGDGGDVTTPGQESVRSAKESSAYDTLGADTPSVRTPKVQPKTSSLPATPGRSIGSLDLDRSPNSRCSTSNPIDASFQLGASLAKKKGGEDDEAWWPCGDVDPLPVSIASALGQALGWEGIMHLCYGKGSRAASEGNFLALGKAAALDQANKVQERSVLAWRTGVASAGTSPPKGDAIPSLDDLTASDAANLAGSVTQKLNLHPANSNVDTATNASILERLHEKAPQRSATIPQDLPWPPGDSNGNGQTAGYNGASTAWDQASLLFGSKVNHARAWQHWHALFKSIKGWIDEYEKTRVRNALAREIGLDRPVETAANVGGADQDEALSITLSAPVNMDVGSPDAQVPLTFGSPPTASTEVLKVARDKVDASTLSRVLDTSLSISPCVLADATNRAHGFRRRVGVPEGLPLGPEDEEAIDYTWSRKKLSVEHFATALTIGCDSTLHFFSQLSTSNWPHRSAWELDYLEMCVFKSPLVADRFPPPGEAVVPASQSYRPAQNARDRSRVCPNPDQAGAWNPDVWKRWLISIQEGDIIVPAVAWQAWWTLISVLNGADRTGRSYDLQLKALEEPFDALTDLNAVYL</sequence>
<feature type="region of interest" description="Disordered" evidence="1">
    <location>
        <begin position="215"/>
        <end position="234"/>
    </location>
</feature>
<feature type="region of interest" description="Disordered" evidence="1">
    <location>
        <begin position="353"/>
        <end position="406"/>
    </location>
</feature>
<organism evidence="2 4">
    <name type="scientific">Ustilago bromivora</name>
    <dbReference type="NCBI Taxonomy" id="307758"/>
    <lineage>
        <taxon>Eukaryota</taxon>
        <taxon>Fungi</taxon>
        <taxon>Dikarya</taxon>
        <taxon>Basidiomycota</taxon>
        <taxon>Ustilaginomycotina</taxon>
        <taxon>Ustilaginomycetes</taxon>
        <taxon>Ustilaginales</taxon>
        <taxon>Ustilaginaceae</taxon>
        <taxon>Ustilago</taxon>
    </lineage>
</organism>
<protein>
    <submittedName>
        <fullName evidence="2">Uncharacterized protein</fullName>
    </submittedName>
</protein>
<evidence type="ECO:0000313" key="2">
    <source>
        <dbReference type="EMBL" id="SAM82256.1"/>
    </source>
</evidence>
<feature type="compositionally biased region" description="Polar residues" evidence="1">
    <location>
        <begin position="441"/>
        <end position="450"/>
    </location>
</feature>
<feature type="compositionally biased region" description="Polar residues" evidence="1">
    <location>
        <begin position="192"/>
        <end position="201"/>
    </location>
</feature>
<evidence type="ECO:0000313" key="5">
    <source>
        <dbReference type="Proteomes" id="UP000658997"/>
    </source>
</evidence>
<feature type="region of interest" description="Disordered" evidence="1">
    <location>
        <begin position="270"/>
        <end position="310"/>
    </location>
</feature>
<reference evidence="2" key="2">
    <citation type="submission" date="2016-04" db="EMBL/GenBank/DDBJ databases">
        <authorList>
            <person name="Evans L.H."/>
            <person name="Alamgir A."/>
            <person name="Owens N."/>
            <person name="Weber N.D."/>
            <person name="Virtaneva K."/>
            <person name="Barbian K."/>
            <person name="Babar A."/>
            <person name="Rosenke K."/>
        </authorList>
    </citation>
    <scope>NUCLEOTIDE SEQUENCE</scope>
    <source>
        <strain evidence="2">UB2112</strain>
    </source>
</reference>
<proteinExistence type="predicted"/>
<feature type="compositionally biased region" description="Polar residues" evidence="1">
    <location>
        <begin position="270"/>
        <end position="285"/>
    </location>
</feature>
<dbReference type="Proteomes" id="UP000179920">
    <property type="component" value="Chromosome VII"/>
</dbReference>
<reference evidence="4" key="1">
    <citation type="submission" date="2016-04" db="EMBL/GenBank/DDBJ databases">
        <authorList>
            <person name="Guldener U."/>
            <person name="Guldener U."/>
        </authorList>
    </citation>
    <scope>NUCLEOTIDE SEQUENCE [LARGE SCALE GENOMIC DNA]</scope>
    <source>
        <strain evidence="4">UB2112</strain>
    </source>
</reference>
<name>A0A1K0G470_9BASI</name>
<accession>A0A1K0G470</accession>
<feature type="compositionally biased region" description="Low complexity" evidence="1">
    <location>
        <begin position="218"/>
        <end position="227"/>
    </location>
</feature>
<dbReference type="Proteomes" id="UP000658997">
    <property type="component" value="Unassembled WGS sequence"/>
</dbReference>
<evidence type="ECO:0000256" key="1">
    <source>
        <dbReference type="SAM" id="MobiDB-lite"/>
    </source>
</evidence>
<gene>
    <name evidence="3" type="ORF">UBRO2_05387</name>
    <name evidence="2" type="ORF">UBRO_04758</name>
</gene>
<dbReference type="EMBL" id="ULHB01000163">
    <property type="protein sequence ID" value="SYW84287.1"/>
    <property type="molecule type" value="Genomic_DNA"/>
</dbReference>
<feature type="compositionally biased region" description="Low complexity" evidence="1">
    <location>
        <begin position="384"/>
        <end position="396"/>
    </location>
</feature>
<dbReference type="EMBL" id="LT558123">
    <property type="protein sequence ID" value="SAM82256.1"/>
    <property type="molecule type" value="Genomic_DNA"/>
</dbReference>
<feature type="region of interest" description="Disordered" evidence="1">
    <location>
        <begin position="422"/>
        <end position="450"/>
    </location>
</feature>
<feature type="compositionally biased region" description="Polar residues" evidence="1">
    <location>
        <begin position="353"/>
        <end position="372"/>
    </location>
</feature>
<evidence type="ECO:0000313" key="4">
    <source>
        <dbReference type="Proteomes" id="UP000179920"/>
    </source>
</evidence>